<feature type="transmembrane region" description="Helical" evidence="6">
    <location>
        <begin position="244"/>
        <end position="265"/>
    </location>
</feature>
<dbReference type="GO" id="GO:0022857">
    <property type="term" value="F:transmembrane transporter activity"/>
    <property type="evidence" value="ECO:0007669"/>
    <property type="project" value="InterPro"/>
</dbReference>
<dbReference type="PANTHER" id="PTHR43124:SF3">
    <property type="entry name" value="CHLORAMPHENICOL EFFLUX PUMP RV0191"/>
    <property type="match status" value="1"/>
</dbReference>
<feature type="transmembrane region" description="Helical" evidence="6">
    <location>
        <begin position="161"/>
        <end position="183"/>
    </location>
</feature>
<keyword evidence="5 6" id="KW-0472">Membrane</keyword>
<protein>
    <submittedName>
        <fullName evidence="8">MFS transporter, DHA1 family, chloramphenicol resistance protein</fullName>
    </submittedName>
</protein>
<gene>
    <name evidence="8" type="ORF">SAMN04489750_3379</name>
</gene>
<sequence length="404" mass="41812">MTRERLPLGVYALTLTIFCLGTSEFMIAGLLPQMAADLHTSIPAVGNLISAFAIGMLVGAPVMTLLTLRLPRRVTLLAASTVFGLAHLIPVFSHSYPVILGSRVLAAVAAATFWAVSAVTVVTLVRSDQIARGMAALLGGMTLANIAGVPLGTFLGNQFGWRATFLCIGIAALLATIVTRIAVPETGEHTTDSLATVAKRELRVIRKPRLLLALATIAAFQAAVFCTFSYLAPLLTDVSGLPESVVPAVLLGFGVGSFIGLNLGGRYADRNLLANVLISLVALAVSLLVLRASASHSTLVVAAVVLFGITGFSIASAINARVFVHAAEAPTMASAFNVTAFNVGNAVGPWLGGLVITAGLGLTAPIYASVGLSVLAFALALCSWRLEREPTPAIECVPVTCDLA</sequence>
<feature type="domain" description="Major facilitator superfamily (MFS) profile" evidence="7">
    <location>
        <begin position="9"/>
        <end position="391"/>
    </location>
</feature>
<feature type="transmembrane region" description="Helical" evidence="6">
    <location>
        <begin position="74"/>
        <end position="92"/>
    </location>
</feature>
<keyword evidence="3 6" id="KW-0812">Transmembrane</keyword>
<feature type="transmembrane region" description="Helical" evidence="6">
    <location>
        <begin position="104"/>
        <end position="125"/>
    </location>
</feature>
<keyword evidence="4 6" id="KW-1133">Transmembrane helix</keyword>
<feature type="transmembrane region" description="Helical" evidence="6">
    <location>
        <begin position="272"/>
        <end position="293"/>
    </location>
</feature>
<proteinExistence type="predicted"/>
<dbReference type="RefSeq" id="WP_109687640.1">
    <property type="nucleotide sequence ID" value="NZ_QGDN01000001.1"/>
</dbReference>
<dbReference type="Gene3D" id="1.20.1250.20">
    <property type="entry name" value="MFS general substrate transporter like domains"/>
    <property type="match status" value="1"/>
</dbReference>
<evidence type="ECO:0000313" key="8">
    <source>
        <dbReference type="EMBL" id="SSA36000.1"/>
    </source>
</evidence>
<dbReference type="PROSITE" id="PS50850">
    <property type="entry name" value="MFS"/>
    <property type="match status" value="1"/>
</dbReference>
<dbReference type="SUPFAM" id="SSF103473">
    <property type="entry name" value="MFS general substrate transporter"/>
    <property type="match status" value="1"/>
</dbReference>
<feature type="transmembrane region" description="Helical" evidence="6">
    <location>
        <begin position="336"/>
        <end position="360"/>
    </location>
</feature>
<feature type="transmembrane region" description="Helical" evidence="6">
    <location>
        <begin position="12"/>
        <end position="32"/>
    </location>
</feature>
<evidence type="ECO:0000256" key="4">
    <source>
        <dbReference type="ARBA" id="ARBA00022989"/>
    </source>
</evidence>
<evidence type="ECO:0000256" key="5">
    <source>
        <dbReference type="ARBA" id="ARBA00023136"/>
    </source>
</evidence>
<feature type="transmembrane region" description="Helical" evidence="6">
    <location>
        <begin position="299"/>
        <end position="324"/>
    </location>
</feature>
<evidence type="ECO:0000256" key="6">
    <source>
        <dbReference type="SAM" id="Phobius"/>
    </source>
</evidence>
<dbReference type="Pfam" id="PF07690">
    <property type="entry name" value="MFS_1"/>
    <property type="match status" value="1"/>
</dbReference>
<evidence type="ECO:0000259" key="7">
    <source>
        <dbReference type="PROSITE" id="PS50850"/>
    </source>
</evidence>
<dbReference type="InterPro" id="IPR050189">
    <property type="entry name" value="MFS_Efflux_Transporters"/>
</dbReference>
<feature type="transmembrane region" description="Helical" evidence="6">
    <location>
        <begin position="366"/>
        <end position="384"/>
    </location>
</feature>
<dbReference type="InterPro" id="IPR011701">
    <property type="entry name" value="MFS"/>
</dbReference>
<evidence type="ECO:0000256" key="1">
    <source>
        <dbReference type="ARBA" id="ARBA00004651"/>
    </source>
</evidence>
<feature type="transmembrane region" description="Helical" evidence="6">
    <location>
        <begin position="137"/>
        <end position="155"/>
    </location>
</feature>
<dbReference type="Proteomes" id="UP000250028">
    <property type="component" value="Unassembled WGS sequence"/>
</dbReference>
<evidence type="ECO:0000313" key="9">
    <source>
        <dbReference type="Proteomes" id="UP000250028"/>
    </source>
</evidence>
<comment type="subcellular location">
    <subcellularLocation>
        <location evidence="1">Cell membrane</location>
        <topology evidence="1">Multi-pass membrane protein</topology>
    </subcellularLocation>
</comment>
<dbReference type="GO" id="GO:0005886">
    <property type="term" value="C:plasma membrane"/>
    <property type="evidence" value="ECO:0007669"/>
    <property type="project" value="UniProtKB-SubCell"/>
</dbReference>
<feature type="transmembrane region" description="Helical" evidence="6">
    <location>
        <begin position="210"/>
        <end position="232"/>
    </location>
</feature>
<dbReference type="EMBL" id="UESZ01000001">
    <property type="protein sequence ID" value="SSA36000.1"/>
    <property type="molecule type" value="Genomic_DNA"/>
</dbReference>
<dbReference type="InterPro" id="IPR020846">
    <property type="entry name" value="MFS_dom"/>
</dbReference>
<accession>A0A2Y8ZUA9</accession>
<dbReference type="AlphaFoldDB" id="A0A2Y8ZUA9"/>
<name>A0A2Y8ZUA9_9MICO</name>
<organism evidence="8 9">
    <name type="scientific">Branchiibius hedensis</name>
    <dbReference type="NCBI Taxonomy" id="672460"/>
    <lineage>
        <taxon>Bacteria</taxon>
        <taxon>Bacillati</taxon>
        <taxon>Actinomycetota</taxon>
        <taxon>Actinomycetes</taxon>
        <taxon>Micrococcales</taxon>
        <taxon>Dermacoccaceae</taxon>
        <taxon>Branchiibius</taxon>
    </lineage>
</organism>
<feature type="transmembrane region" description="Helical" evidence="6">
    <location>
        <begin position="44"/>
        <end position="67"/>
    </location>
</feature>
<dbReference type="InterPro" id="IPR036259">
    <property type="entry name" value="MFS_trans_sf"/>
</dbReference>
<evidence type="ECO:0000256" key="2">
    <source>
        <dbReference type="ARBA" id="ARBA00022475"/>
    </source>
</evidence>
<keyword evidence="2" id="KW-1003">Cell membrane</keyword>
<reference evidence="9" key="1">
    <citation type="submission" date="2016-10" db="EMBL/GenBank/DDBJ databases">
        <authorList>
            <person name="Varghese N."/>
            <person name="Submissions S."/>
        </authorList>
    </citation>
    <scope>NUCLEOTIDE SEQUENCE [LARGE SCALE GENOMIC DNA]</scope>
    <source>
        <strain evidence="9">DSM 22951</strain>
    </source>
</reference>
<dbReference type="OrthoDB" id="9814237at2"/>
<dbReference type="CDD" id="cd17324">
    <property type="entry name" value="MFS_NepI_like"/>
    <property type="match status" value="1"/>
</dbReference>
<evidence type="ECO:0000256" key="3">
    <source>
        <dbReference type="ARBA" id="ARBA00022692"/>
    </source>
</evidence>
<keyword evidence="9" id="KW-1185">Reference proteome</keyword>
<dbReference type="NCBIfam" id="NF033135">
    <property type="entry name" value="cmx_cmrA"/>
    <property type="match status" value="1"/>
</dbReference>
<dbReference type="PANTHER" id="PTHR43124">
    <property type="entry name" value="PURINE EFFLUX PUMP PBUE"/>
    <property type="match status" value="1"/>
</dbReference>